<evidence type="ECO:0000313" key="4">
    <source>
        <dbReference type="Proteomes" id="UP000197019"/>
    </source>
</evidence>
<evidence type="ECO:0000259" key="1">
    <source>
        <dbReference type="Pfam" id="PF03872"/>
    </source>
</evidence>
<dbReference type="EMBL" id="PGFZ01000008">
    <property type="protein sequence ID" value="POZ50925.1"/>
    <property type="molecule type" value="Genomic_DNA"/>
</dbReference>
<dbReference type="OrthoDB" id="5573685at2"/>
<dbReference type="Gene3D" id="1.10.10.880">
    <property type="entry name" value="Anti sigma-E protein RseA, N-terminal domain"/>
    <property type="match status" value="1"/>
</dbReference>
<reference evidence="2 4" key="1">
    <citation type="submission" date="2017-06" db="EMBL/GenBank/DDBJ databases">
        <title>Genome Sequencing of the methanotroph Methylovulum psychrotolerants str. HV10-M2 isolated from a high-altitude environment.</title>
        <authorList>
            <person name="Mateos-Rivera A."/>
        </authorList>
    </citation>
    <scope>NUCLEOTIDE SEQUENCE [LARGE SCALE GENOMIC DNA]</scope>
    <source>
        <strain evidence="2 4">HV10_M2</strain>
    </source>
</reference>
<evidence type="ECO:0000313" key="2">
    <source>
        <dbReference type="EMBL" id="ASF46691.1"/>
    </source>
</evidence>
<feature type="domain" description="Anti sigma-E protein RseA N-terminal" evidence="1">
    <location>
        <begin position="8"/>
        <end position="85"/>
    </location>
</feature>
<dbReference type="PANTHER" id="PTHR38104">
    <property type="match status" value="1"/>
</dbReference>
<dbReference type="RefSeq" id="WP_088619563.1">
    <property type="nucleotide sequence ID" value="NZ_CP022129.1"/>
</dbReference>
<dbReference type="InterPro" id="IPR005572">
    <property type="entry name" value="Anti-sigma_E_RseA_N"/>
</dbReference>
<organism evidence="2 4">
    <name type="scientific">Methylovulum psychrotolerans</name>
    <dbReference type="NCBI Taxonomy" id="1704499"/>
    <lineage>
        <taxon>Bacteria</taxon>
        <taxon>Pseudomonadati</taxon>
        <taxon>Pseudomonadota</taxon>
        <taxon>Gammaproteobacteria</taxon>
        <taxon>Methylococcales</taxon>
        <taxon>Methylococcaceae</taxon>
        <taxon>Methylovulum</taxon>
    </lineage>
</organism>
<name>A0A1Z4BZK3_9GAMM</name>
<dbReference type="EMBL" id="CP022129">
    <property type="protein sequence ID" value="ASF46691.1"/>
    <property type="molecule type" value="Genomic_DNA"/>
</dbReference>
<dbReference type="GO" id="GO:0016989">
    <property type="term" value="F:sigma factor antagonist activity"/>
    <property type="evidence" value="ECO:0007669"/>
    <property type="project" value="InterPro"/>
</dbReference>
<protein>
    <recommendedName>
        <fullName evidence="1">Anti sigma-E protein RseA N-terminal domain-containing protein</fullName>
    </recommendedName>
</protein>
<dbReference type="CDD" id="cd16328">
    <property type="entry name" value="RseA_N"/>
    <property type="match status" value="1"/>
</dbReference>
<dbReference type="Proteomes" id="UP000237423">
    <property type="component" value="Unassembled WGS sequence"/>
</dbReference>
<keyword evidence="4" id="KW-1185">Reference proteome</keyword>
<reference evidence="3 5" key="2">
    <citation type="submission" date="2017-11" db="EMBL/GenBank/DDBJ databases">
        <title>Draft Genome Sequence of Methylobacter psychrotolerans Sph1T, an Obligate Methanotroph from Low-Temperature Environments.</title>
        <authorList>
            <person name="Oshkin I.Y."/>
            <person name="Miroshnikov K."/>
            <person name="Belova S.E."/>
            <person name="Korzhenkov A."/>
            <person name="Toshchakov S.V."/>
            <person name="Dedysh S.N."/>
        </authorList>
    </citation>
    <scope>NUCLEOTIDE SEQUENCE [LARGE SCALE GENOMIC DNA]</scope>
    <source>
        <strain evidence="3 5">Sph1</strain>
    </source>
</reference>
<evidence type="ECO:0000313" key="3">
    <source>
        <dbReference type="EMBL" id="POZ50925.1"/>
    </source>
</evidence>
<accession>A0A1Z4BZK3</accession>
<sequence length="185" mass="20324">MNDELNQKTSQFLDDELPHDQALALLQKMRTNAALAEKLQRYAAISHALKTEQFIALRPDFSAQISARLEAEPAYLLPRPKPAAKRSYQWLALAASVAVLSVVAVRSLPLLGQHSPNANPATLQIAQHAAVPTLPHSPVTTVARSNTEQPLNARINDYLQAHNGSAYADNQQLQSMARLTAYNQK</sequence>
<dbReference type="AlphaFoldDB" id="A0A1Z4BZK3"/>
<proteinExistence type="predicted"/>
<gene>
    <name evidence="3" type="ORF">AADEFJLK_03397</name>
    <name evidence="2" type="ORF">CEK71_11735</name>
</gene>
<evidence type="ECO:0000313" key="5">
    <source>
        <dbReference type="Proteomes" id="UP000237423"/>
    </source>
</evidence>
<dbReference type="SUPFAM" id="SSF89069">
    <property type="entry name" value="N-terminal, cytoplasmic domain of anti-sigmaE factor RseA"/>
    <property type="match status" value="1"/>
</dbReference>
<dbReference type="InterPro" id="IPR052383">
    <property type="entry name" value="Anti-sigma-E_RseA-like"/>
</dbReference>
<dbReference type="InterPro" id="IPR036147">
    <property type="entry name" value="Anti-sigma_E_RseA_N_sf"/>
</dbReference>
<dbReference type="PANTHER" id="PTHR38104:SF1">
    <property type="entry name" value="ANTI-SIGMA-E FACTOR RSEA"/>
    <property type="match status" value="1"/>
</dbReference>
<dbReference type="Pfam" id="PF03872">
    <property type="entry name" value="RseA_N"/>
    <property type="match status" value="1"/>
</dbReference>
<dbReference type="Proteomes" id="UP000197019">
    <property type="component" value="Chromosome"/>
</dbReference>
<dbReference type="KEGG" id="mpsy:CEK71_11735"/>